<dbReference type="EMBL" id="JBJQOH010000008">
    <property type="protein sequence ID" value="KAL3675332.1"/>
    <property type="molecule type" value="Genomic_DNA"/>
</dbReference>
<evidence type="ECO:0000313" key="3">
    <source>
        <dbReference type="Proteomes" id="UP001633002"/>
    </source>
</evidence>
<feature type="region of interest" description="Disordered" evidence="1">
    <location>
        <begin position="238"/>
        <end position="360"/>
    </location>
</feature>
<evidence type="ECO:0000313" key="2">
    <source>
        <dbReference type="EMBL" id="KAL3675332.1"/>
    </source>
</evidence>
<proteinExistence type="predicted"/>
<feature type="compositionally biased region" description="Low complexity" evidence="1">
    <location>
        <begin position="322"/>
        <end position="331"/>
    </location>
</feature>
<accession>A0ABD3G860</accession>
<feature type="compositionally biased region" description="Polar residues" evidence="1">
    <location>
        <begin position="261"/>
        <end position="292"/>
    </location>
</feature>
<reference evidence="2 3" key="1">
    <citation type="submission" date="2024-09" db="EMBL/GenBank/DDBJ databases">
        <title>Chromosome-scale assembly of Riccia sorocarpa.</title>
        <authorList>
            <person name="Paukszto L."/>
        </authorList>
    </citation>
    <scope>NUCLEOTIDE SEQUENCE [LARGE SCALE GENOMIC DNA]</scope>
    <source>
        <strain evidence="2">LP-2024</strain>
        <tissue evidence="2">Aerial parts of the thallus</tissue>
    </source>
</reference>
<organism evidence="2 3">
    <name type="scientific">Riccia sorocarpa</name>
    <dbReference type="NCBI Taxonomy" id="122646"/>
    <lineage>
        <taxon>Eukaryota</taxon>
        <taxon>Viridiplantae</taxon>
        <taxon>Streptophyta</taxon>
        <taxon>Embryophyta</taxon>
        <taxon>Marchantiophyta</taxon>
        <taxon>Marchantiopsida</taxon>
        <taxon>Marchantiidae</taxon>
        <taxon>Marchantiales</taxon>
        <taxon>Ricciaceae</taxon>
        <taxon>Riccia</taxon>
    </lineage>
</organism>
<name>A0ABD3G860_9MARC</name>
<keyword evidence="3" id="KW-1185">Reference proteome</keyword>
<dbReference type="AlphaFoldDB" id="A0ABD3G860"/>
<evidence type="ECO:0008006" key="4">
    <source>
        <dbReference type="Google" id="ProtNLM"/>
    </source>
</evidence>
<protein>
    <recommendedName>
        <fullName evidence="4">Aminotransferase-like plant mobile domain-containing protein</fullName>
    </recommendedName>
</protein>
<dbReference type="Proteomes" id="UP001633002">
    <property type="component" value="Unassembled WGS sequence"/>
</dbReference>
<gene>
    <name evidence="2" type="ORF">R1sor_025280</name>
</gene>
<comment type="caution">
    <text evidence="2">The sequence shown here is derived from an EMBL/GenBank/DDBJ whole genome shotgun (WGS) entry which is preliminary data.</text>
</comment>
<evidence type="ECO:0000256" key="1">
    <source>
        <dbReference type="SAM" id="MobiDB-lite"/>
    </source>
</evidence>
<sequence length="416" mass="47035">MATQAGAPLHFELYTEEDDVNYIRWKWISRKEAHRVLREIDPTLLKRSGLHDALWMDWAGPEEGTTSVREFILNWDDRAQSSRVGGREVPLTIDTVREYFMLPEGNLVPRTARHYDELSAWVPERSKTAKTWYENDIYLAVWRPIIQLVNVVLLGKQKPLEVTGAFLYILKNKVGPADEDEDLDWAAYFKEKIREEIRACKKQMQVSGKRKVMPTCIGIVVLHILRTCGIVDDEDIVQSDSDKSVEEVTPPRSTRAPPVQVLSSSTSTPDRVQDLTSSSPERVQDLTSSSPEGKQVSPDPRDIPSSSSPGRHQHRPDPKDIPSWSSPSSSPGRRKQASPTRAEPQHSPESSTGGGGGGRLVLSATTLLAVHHQPARTASNRMIMNLWLGLDRPWCRIRPLMPKKKRPLQSLHHWLH</sequence>